<feature type="compositionally biased region" description="Basic and acidic residues" evidence="1">
    <location>
        <begin position="1"/>
        <end position="34"/>
    </location>
</feature>
<dbReference type="EMBL" id="CP002545">
    <property type="protein sequence ID" value="ADY52625.1"/>
    <property type="molecule type" value="Genomic_DNA"/>
</dbReference>
<name>F0SAK5_PSESL</name>
<evidence type="ECO:0000313" key="2">
    <source>
        <dbReference type="EMBL" id="ADY52625.1"/>
    </source>
</evidence>
<dbReference type="STRING" id="762903.Pedsa_2073"/>
<dbReference type="AlphaFoldDB" id="F0SAK5"/>
<evidence type="ECO:0000313" key="3">
    <source>
        <dbReference type="Proteomes" id="UP000000310"/>
    </source>
</evidence>
<proteinExistence type="predicted"/>
<protein>
    <submittedName>
        <fullName evidence="2">Uncharacterized protein</fullName>
    </submittedName>
</protein>
<dbReference type="HOGENOM" id="CLU_2772824_0_0_10"/>
<feature type="region of interest" description="Disordered" evidence="1">
    <location>
        <begin position="1"/>
        <end position="69"/>
    </location>
</feature>
<evidence type="ECO:0000256" key="1">
    <source>
        <dbReference type="SAM" id="MobiDB-lite"/>
    </source>
</evidence>
<dbReference type="KEGG" id="psn:Pedsa_2073"/>
<gene>
    <name evidence="2" type="ordered locus">Pedsa_2073</name>
</gene>
<dbReference type="RefSeq" id="WP_013633112.1">
    <property type="nucleotide sequence ID" value="NC_015177.1"/>
</dbReference>
<keyword evidence="3" id="KW-1185">Reference proteome</keyword>
<dbReference type="Proteomes" id="UP000000310">
    <property type="component" value="Chromosome"/>
</dbReference>
<organism evidence="2 3">
    <name type="scientific">Pseudopedobacter saltans (strain ATCC 51119 / DSM 12145 / JCM 21818 / CCUG 39354 / LMG 10337 / NBRC 100064 / NCIMB 13643)</name>
    <name type="common">Pedobacter saltans</name>
    <dbReference type="NCBI Taxonomy" id="762903"/>
    <lineage>
        <taxon>Bacteria</taxon>
        <taxon>Pseudomonadati</taxon>
        <taxon>Bacteroidota</taxon>
        <taxon>Sphingobacteriia</taxon>
        <taxon>Sphingobacteriales</taxon>
        <taxon>Sphingobacteriaceae</taxon>
        <taxon>Pseudopedobacter</taxon>
    </lineage>
</organism>
<accession>F0SAK5</accession>
<reference evidence="3" key="2">
    <citation type="submission" date="2011-02" db="EMBL/GenBank/DDBJ databases">
        <title>The complete genome of Pedobacter saltans DSM 12145.</title>
        <authorList>
            <consortium name="US DOE Joint Genome Institute (JGI-PGF)"/>
            <person name="Lucas S."/>
            <person name="Copeland A."/>
            <person name="Lapidus A."/>
            <person name="Bruce D."/>
            <person name="Goodwin L."/>
            <person name="Pitluck S."/>
            <person name="Kyrpides N."/>
            <person name="Mavromatis K."/>
            <person name="Pagani I."/>
            <person name="Ivanova N."/>
            <person name="Ovchinnikova G."/>
            <person name="Lu M."/>
            <person name="Detter J.C."/>
            <person name="Han C."/>
            <person name="Land M."/>
            <person name="Hauser L."/>
            <person name="Markowitz V."/>
            <person name="Cheng J.-F."/>
            <person name="Hugenholtz P."/>
            <person name="Woyke T."/>
            <person name="Wu D."/>
            <person name="Tindall B."/>
            <person name="Pomrenke H.G."/>
            <person name="Brambilla E."/>
            <person name="Klenk H.-P."/>
            <person name="Eisen J.A."/>
        </authorList>
    </citation>
    <scope>NUCLEOTIDE SEQUENCE [LARGE SCALE GENOMIC DNA]</scope>
    <source>
        <strain evidence="3">ATCC 51119 / DSM 12145 / JCM 21818 / LMG 10337 / NBRC 100064 / NCIMB 13643</strain>
    </source>
</reference>
<sequence>MRKSMLDKLNEEKERELKEREKHPVKSEGSKESSHPSSVIDEMESFTDMPSEKLRRHRGPINSSNGPGV</sequence>
<reference evidence="2 3" key="1">
    <citation type="journal article" date="2011" name="Stand. Genomic Sci.">
        <title>Complete genome sequence of the gliding, heparinolytic Pedobacter saltans type strain (113).</title>
        <authorList>
            <person name="Liolios K."/>
            <person name="Sikorski J."/>
            <person name="Lu M."/>
            <person name="Nolan M."/>
            <person name="Lapidus A."/>
            <person name="Lucas S."/>
            <person name="Hammon N."/>
            <person name="Deshpande S."/>
            <person name="Cheng J.F."/>
            <person name="Tapia R."/>
            <person name="Han C."/>
            <person name="Goodwin L."/>
            <person name="Pitluck S."/>
            <person name="Huntemann M."/>
            <person name="Ivanova N."/>
            <person name="Pagani I."/>
            <person name="Mavromatis K."/>
            <person name="Ovchinikova G."/>
            <person name="Pati A."/>
            <person name="Chen A."/>
            <person name="Palaniappan K."/>
            <person name="Land M."/>
            <person name="Hauser L."/>
            <person name="Brambilla E.M."/>
            <person name="Kotsyurbenko O."/>
            <person name="Rohde M."/>
            <person name="Tindall B.J."/>
            <person name="Abt B."/>
            <person name="Goker M."/>
            <person name="Detter J.C."/>
            <person name="Woyke T."/>
            <person name="Bristow J."/>
            <person name="Eisen J.A."/>
            <person name="Markowitz V."/>
            <person name="Hugenholtz P."/>
            <person name="Klenk H.P."/>
            <person name="Kyrpides N.C."/>
        </authorList>
    </citation>
    <scope>NUCLEOTIDE SEQUENCE [LARGE SCALE GENOMIC DNA]</scope>
    <source>
        <strain evidence="3">ATCC 51119 / DSM 12145 / JCM 21818 / LMG 10337 / NBRC 100064 / NCIMB 13643</strain>
    </source>
</reference>